<dbReference type="OrthoDB" id="6779946at2759"/>
<organism evidence="1 2">
    <name type="scientific">Ignelater luminosus</name>
    <name type="common">Cucubano</name>
    <name type="synonym">Pyrophorus luminosus</name>
    <dbReference type="NCBI Taxonomy" id="2038154"/>
    <lineage>
        <taxon>Eukaryota</taxon>
        <taxon>Metazoa</taxon>
        <taxon>Ecdysozoa</taxon>
        <taxon>Arthropoda</taxon>
        <taxon>Hexapoda</taxon>
        <taxon>Insecta</taxon>
        <taxon>Pterygota</taxon>
        <taxon>Neoptera</taxon>
        <taxon>Endopterygota</taxon>
        <taxon>Coleoptera</taxon>
        <taxon>Polyphaga</taxon>
        <taxon>Elateriformia</taxon>
        <taxon>Elateroidea</taxon>
        <taxon>Elateridae</taxon>
        <taxon>Agrypninae</taxon>
        <taxon>Pyrophorini</taxon>
        <taxon>Ignelater</taxon>
    </lineage>
</organism>
<proteinExistence type="predicted"/>
<comment type="caution">
    <text evidence="1">The sequence shown here is derived from an EMBL/GenBank/DDBJ whole genome shotgun (WGS) entry which is preliminary data.</text>
</comment>
<dbReference type="Proteomes" id="UP000801492">
    <property type="component" value="Unassembled WGS sequence"/>
</dbReference>
<reference evidence="1" key="1">
    <citation type="submission" date="2019-08" db="EMBL/GenBank/DDBJ databases">
        <title>The genome of the North American firefly Photinus pyralis.</title>
        <authorList>
            <consortium name="Photinus pyralis genome working group"/>
            <person name="Fallon T.R."/>
            <person name="Sander Lower S.E."/>
            <person name="Weng J.-K."/>
        </authorList>
    </citation>
    <scope>NUCLEOTIDE SEQUENCE</scope>
    <source>
        <strain evidence="1">TRF0915ILg1</strain>
        <tissue evidence="1">Whole body</tissue>
    </source>
</reference>
<accession>A0A8K0C6E2</accession>
<dbReference type="AlphaFoldDB" id="A0A8K0C6E2"/>
<evidence type="ECO:0000313" key="1">
    <source>
        <dbReference type="EMBL" id="KAF2879662.1"/>
    </source>
</evidence>
<keyword evidence="2" id="KW-1185">Reference proteome</keyword>
<sequence length="118" mass="13886">MKKDKKKNNVVLKGIEAHTKNEQINSNAIEKFKKDKLNLDIKINGVKQIKTKWDRLMVIAKCETFEQKLQVMKATNKLKGIAYYIEDELSPDEIKLQEKLRNLARKEWGKQKNSKDRT</sequence>
<protein>
    <submittedName>
        <fullName evidence="1">Uncharacterized protein</fullName>
    </submittedName>
</protein>
<name>A0A8K0C6E2_IGNLU</name>
<gene>
    <name evidence="1" type="ORF">ILUMI_26508</name>
</gene>
<dbReference type="EMBL" id="VTPC01091102">
    <property type="protein sequence ID" value="KAF2879662.1"/>
    <property type="molecule type" value="Genomic_DNA"/>
</dbReference>
<evidence type="ECO:0000313" key="2">
    <source>
        <dbReference type="Proteomes" id="UP000801492"/>
    </source>
</evidence>